<feature type="compositionally biased region" description="Polar residues" evidence="1">
    <location>
        <begin position="401"/>
        <end position="414"/>
    </location>
</feature>
<name>A0AA85K2Q1_TRIRE</name>
<keyword evidence="2" id="KW-0472">Membrane</keyword>
<feature type="region of interest" description="Disordered" evidence="1">
    <location>
        <begin position="401"/>
        <end position="438"/>
    </location>
</feature>
<feature type="compositionally biased region" description="Polar residues" evidence="1">
    <location>
        <begin position="748"/>
        <end position="759"/>
    </location>
</feature>
<keyword evidence="3" id="KW-1185">Reference proteome</keyword>
<accession>A0AA85K2Q1</accession>
<keyword evidence="2" id="KW-0812">Transmembrane</keyword>
<evidence type="ECO:0000313" key="3">
    <source>
        <dbReference type="Proteomes" id="UP000050795"/>
    </source>
</evidence>
<protein>
    <submittedName>
        <fullName evidence="4">Uncharacterized protein</fullName>
    </submittedName>
</protein>
<feature type="compositionally biased region" description="Basic and acidic residues" evidence="1">
    <location>
        <begin position="1176"/>
        <end position="1188"/>
    </location>
</feature>
<feature type="region of interest" description="Disordered" evidence="1">
    <location>
        <begin position="587"/>
        <end position="613"/>
    </location>
</feature>
<evidence type="ECO:0000313" key="4">
    <source>
        <dbReference type="WBParaSite" id="TREG1_57420.1"/>
    </source>
</evidence>
<evidence type="ECO:0000256" key="1">
    <source>
        <dbReference type="SAM" id="MobiDB-lite"/>
    </source>
</evidence>
<reference evidence="4" key="2">
    <citation type="submission" date="2023-11" db="UniProtKB">
        <authorList>
            <consortium name="WormBaseParasite"/>
        </authorList>
    </citation>
    <scope>IDENTIFICATION</scope>
</reference>
<feature type="region of interest" description="Disordered" evidence="1">
    <location>
        <begin position="747"/>
        <end position="767"/>
    </location>
</feature>
<dbReference type="WBParaSite" id="TREG1_57420.1">
    <property type="protein sequence ID" value="TREG1_57420.1"/>
    <property type="gene ID" value="TREG1_57420"/>
</dbReference>
<feature type="compositionally biased region" description="Basic residues" evidence="1">
    <location>
        <begin position="808"/>
        <end position="821"/>
    </location>
</feature>
<feature type="transmembrane region" description="Helical" evidence="2">
    <location>
        <begin position="1345"/>
        <end position="1371"/>
    </location>
</feature>
<feature type="region of interest" description="Disordered" evidence="1">
    <location>
        <begin position="647"/>
        <end position="684"/>
    </location>
</feature>
<feature type="region of interest" description="Disordered" evidence="1">
    <location>
        <begin position="1301"/>
        <end position="1320"/>
    </location>
</feature>
<reference evidence="3" key="1">
    <citation type="submission" date="2022-06" db="EMBL/GenBank/DDBJ databases">
        <authorList>
            <person name="Berger JAMES D."/>
            <person name="Berger JAMES D."/>
        </authorList>
    </citation>
    <scope>NUCLEOTIDE SEQUENCE [LARGE SCALE GENOMIC DNA]</scope>
</reference>
<feature type="compositionally biased region" description="Polar residues" evidence="1">
    <location>
        <begin position="662"/>
        <end position="671"/>
    </location>
</feature>
<keyword evidence="2" id="KW-1133">Transmembrane helix</keyword>
<evidence type="ECO:0000256" key="2">
    <source>
        <dbReference type="SAM" id="Phobius"/>
    </source>
</evidence>
<proteinExistence type="predicted"/>
<feature type="region of interest" description="Disordered" evidence="1">
    <location>
        <begin position="1162"/>
        <end position="1188"/>
    </location>
</feature>
<feature type="region of interest" description="Disordered" evidence="1">
    <location>
        <begin position="800"/>
        <end position="821"/>
    </location>
</feature>
<organism evidence="3 4">
    <name type="scientific">Trichobilharzia regenti</name>
    <name type="common">Nasal bird schistosome</name>
    <dbReference type="NCBI Taxonomy" id="157069"/>
    <lineage>
        <taxon>Eukaryota</taxon>
        <taxon>Metazoa</taxon>
        <taxon>Spiralia</taxon>
        <taxon>Lophotrochozoa</taxon>
        <taxon>Platyhelminthes</taxon>
        <taxon>Trematoda</taxon>
        <taxon>Digenea</taxon>
        <taxon>Strigeidida</taxon>
        <taxon>Schistosomatoidea</taxon>
        <taxon>Schistosomatidae</taxon>
        <taxon>Trichobilharzia</taxon>
    </lineage>
</organism>
<dbReference type="Proteomes" id="UP000050795">
    <property type="component" value="Unassembled WGS sequence"/>
</dbReference>
<feature type="compositionally biased region" description="Low complexity" evidence="1">
    <location>
        <begin position="419"/>
        <end position="429"/>
    </location>
</feature>
<feature type="compositionally biased region" description="Polar residues" evidence="1">
    <location>
        <begin position="592"/>
        <end position="611"/>
    </location>
</feature>
<sequence>MVSHSDSPILLTQSFFDLRDECYNLIDEYQRVVRAEDRFKDAPLHPHSKLLAQFYMEYGELKQWLSKVSVLSFRRHTGCLSRSESYVSQNYFGHMKDREVDFDRLCSLAYQLLDISGENCKPPIIYSSDSVQESTEFDVSSRLREIQTLWGDITGAVYPMSFLHDPARTLKDIQLDLEETEAKLCSIERQTCLLNDIIKSPNGKCEVTSAMGTLKVEHIYLKRAVSTLRAAGILLSQLHVSRAETGFCSFTDEASNCPIIRLTKIKDELLRKSSSLWITHVELREFWKCGSKIRRSFESGLSRSSLSFRNFRSLIGLDHATTNNHLFPSSSVEESIPTGMYPPKPLADVYHSVSYPKLGSKLWKTLTEHLHFEVDTTTHICDSHSSVYSLYCPESGFASDTDQQHLNSHSSNNGVVPRPFSSKSQSLKSPPSPFRDKLRSHSVDCLHTSKTSSNADEDSCTELYHDTYRTPIKSVDYSSIDDDNKKNIDYGDRKCFEALSNQYQRPISFRFEQRTSFGRISQNSGDSRASSYYDLVPSVVNSNDSQVINKHSSLDQIIQSTFNSPENPSNMPVAASAVIVSNNNEMSEKLAPSSNSSCLNTSADTESSNTMKSRRDSILSLEYHEYATNDNFDDTTFSELIPSTTEFDSNSHSFDAGEKSSDFVSPINSPSYHDISGHNGVADSHRTSKISSFNHVNNDDGDDMYHDVKRCGTQATDNNPDMSIDGLEWDHLGDIRGVKSSLQDKRYCTSSSPIHNNGSVDDDGLNRTSSPCRVNGKVSSDVDSFSLTLAAAEALISPRTQQNEAQVRRRRSRAIPSRRKSHTEAIITHSTPYTEVLCSSPNNDCSSPKLVIFKEQSIKVHLCEPIVSKVDSSVAVTSKEEKHPSNLNSITLGNRSISYDTADISMICEDDLLALLTSIRWDALPLIEFLSRLEETPQFDLIVSKYTGTCENQLSVQLEDERRQMDIDKSYLTHFEKRLTHWTNTMERLRSQVFMISSPDKAINEEKKLNTPVSVTINTFSDWLLALKARLEMGFLILKWRTSVFDHLIGQSHDANLSLLAMKQRVHTSIQRAQEAIKSFIKPYDGFTQSLNTIDGDIRDESNAFHCCLTISSTQSPNEVLNTLEELRNLNENLWSIQSRLGSCYLFDDFWRFSFHHSKMPHQPQQHLGDDDDDADHQSLRNQGDRNDAFNRNLSINYAISNQIQLLCTLRQQVLNAIRSLESAMLKKSSNMLTFKKEVSYAAQKHKLIHSSSYYIEDNHNDDERIDSGSSSPVVCELVSTIDDCLLQATTADQSCVQLSTTSPSSTYSSITSTTTTTPPSTHYEYDNPSHSLTAYTNRKSFNKYLLLFLSLFIIFSLIIIIIIILFNVFLTADKEDNHRRQFAFLSASLNPFRCNGDYGPVIELSLNRLFEYFVCFQHSYAKNSVW</sequence>